<name>A0ABW5K296_9FLAO</name>
<dbReference type="PIRSF" id="PIRSF016487">
    <property type="entry name" value="CYTH_UCP016487"/>
    <property type="match status" value="1"/>
</dbReference>
<gene>
    <name evidence="2" type="ORF">ACFSSB_11895</name>
</gene>
<evidence type="ECO:0000259" key="1">
    <source>
        <dbReference type="PROSITE" id="PS51707"/>
    </source>
</evidence>
<reference evidence="3" key="1">
    <citation type="journal article" date="2019" name="Int. J. Syst. Evol. Microbiol.">
        <title>The Global Catalogue of Microorganisms (GCM) 10K type strain sequencing project: providing services to taxonomists for standard genome sequencing and annotation.</title>
        <authorList>
            <consortium name="The Broad Institute Genomics Platform"/>
            <consortium name="The Broad Institute Genome Sequencing Center for Infectious Disease"/>
            <person name="Wu L."/>
            <person name="Ma J."/>
        </authorList>
    </citation>
    <scope>NUCLEOTIDE SEQUENCE [LARGE SCALE GENOMIC DNA]</scope>
    <source>
        <strain evidence="3">KCTC 42808</strain>
    </source>
</reference>
<protein>
    <submittedName>
        <fullName evidence="2">CYTH domain-containing protein</fullName>
    </submittedName>
</protein>
<sequence>MTHQKQKSNLEIERKFLVKSTAFKTEAFKQTKIVQGFLSTNKKRTVRVRLKGEQGFLTIKGASSKNGLSRFEWEKEISKTEAEDLLKLCKKGVIDKIRYEVKVENHIFEVDEFFGANKGLIVAEVELQEETETFVKPDWLGKEVTGKIKYYNSQLSSNPFTTWKK</sequence>
<keyword evidence="3" id="KW-1185">Reference proteome</keyword>
<evidence type="ECO:0000313" key="2">
    <source>
        <dbReference type="EMBL" id="MFD2543023.1"/>
    </source>
</evidence>
<comment type="caution">
    <text evidence="2">The sequence shown here is derived from an EMBL/GenBank/DDBJ whole genome shotgun (WGS) entry which is preliminary data.</text>
</comment>
<dbReference type="Proteomes" id="UP001597467">
    <property type="component" value="Unassembled WGS sequence"/>
</dbReference>
<evidence type="ECO:0000313" key="3">
    <source>
        <dbReference type="Proteomes" id="UP001597467"/>
    </source>
</evidence>
<dbReference type="SMART" id="SM01118">
    <property type="entry name" value="CYTH"/>
    <property type="match status" value="1"/>
</dbReference>
<dbReference type="SUPFAM" id="SSF55154">
    <property type="entry name" value="CYTH-like phosphatases"/>
    <property type="match status" value="1"/>
</dbReference>
<dbReference type="EMBL" id="JBHULM010000011">
    <property type="protein sequence ID" value="MFD2543023.1"/>
    <property type="molecule type" value="Genomic_DNA"/>
</dbReference>
<dbReference type="CDD" id="cd07891">
    <property type="entry name" value="CYTH-like_CthTTM-like_1"/>
    <property type="match status" value="1"/>
</dbReference>
<dbReference type="PANTHER" id="PTHR40114:SF1">
    <property type="entry name" value="SLR0698 PROTEIN"/>
    <property type="match status" value="1"/>
</dbReference>
<dbReference type="InterPro" id="IPR023577">
    <property type="entry name" value="CYTH_domain"/>
</dbReference>
<dbReference type="Gene3D" id="2.40.320.10">
    <property type="entry name" value="Hypothetical Protein Pfu-838710-001"/>
    <property type="match status" value="1"/>
</dbReference>
<dbReference type="RefSeq" id="WP_379904495.1">
    <property type="nucleotide sequence ID" value="NZ_JBHULM010000011.1"/>
</dbReference>
<dbReference type="InterPro" id="IPR033469">
    <property type="entry name" value="CYTH-like_dom_sf"/>
</dbReference>
<proteinExistence type="predicted"/>
<accession>A0ABW5K296</accession>
<dbReference type="PANTHER" id="PTHR40114">
    <property type="entry name" value="SLR0698 PROTEIN"/>
    <property type="match status" value="1"/>
</dbReference>
<feature type="domain" description="CYTH" evidence="1">
    <location>
        <begin position="9"/>
        <end position="157"/>
    </location>
</feature>
<dbReference type="Pfam" id="PF01928">
    <property type="entry name" value="CYTH"/>
    <property type="match status" value="1"/>
</dbReference>
<dbReference type="PROSITE" id="PS51707">
    <property type="entry name" value="CYTH"/>
    <property type="match status" value="1"/>
</dbReference>
<organism evidence="2 3">
    <name type="scientific">Lacinutrix gracilariae</name>
    <dbReference type="NCBI Taxonomy" id="1747198"/>
    <lineage>
        <taxon>Bacteria</taxon>
        <taxon>Pseudomonadati</taxon>
        <taxon>Bacteroidota</taxon>
        <taxon>Flavobacteriia</taxon>
        <taxon>Flavobacteriales</taxon>
        <taxon>Flavobacteriaceae</taxon>
        <taxon>Lacinutrix</taxon>
    </lineage>
</organism>
<dbReference type="InterPro" id="IPR012042">
    <property type="entry name" value="NeuTTM/CthTTM-like"/>
</dbReference>